<feature type="domain" description="Thiamine pyrophosphate enzyme TPP-binding" evidence="2">
    <location>
        <begin position="64"/>
        <end position="204"/>
    </location>
</feature>
<dbReference type="AlphaFoldDB" id="A0A7C2K4H4"/>
<proteinExistence type="predicted"/>
<dbReference type="PANTHER" id="PTHR42897">
    <property type="entry name" value="PYRUVATE SYNTHASE SUBUNIT PORB"/>
    <property type="match status" value="1"/>
</dbReference>
<dbReference type="SUPFAM" id="SSF52518">
    <property type="entry name" value="Thiamin diphosphate-binding fold (THDP-binding)"/>
    <property type="match status" value="1"/>
</dbReference>
<dbReference type="GO" id="GO:0016491">
    <property type="term" value="F:oxidoreductase activity"/>
    <property type="evidence" value="ECO:0007669"/>
    <property type="project" value="UniProtKB-KW"/>
</dbReference>
<accession>A0A7C2K4H4</accession>
<dbReference type="InterPro" id="IPR029061">
    <property type="entry name" value="THDP-binding"/>
</dbReference>
<reference evidence="3" key="1">
    <citation type="journal article" date="2020" name="mSystems">
        <title>Genome- and Community-Level Interaction Insights into Carbon Utilization and Element Cycling Functions of Hydrothermarchaeota in Hydrothermal Sediment.</title>
        <authorList>
            <person name="Zhou Z."/>
            <person name="Liu Y."/>
            <person name="Xu W."/>
            <person name="Pan J."/>
            <person name="Luo Z.H."/>
            <person name="Li M."/>
        </authorList>
    </citation>
    <scope>NUCLEOTIDE SEQUENCE [LARGE SCALE GENOMIC DNA]</scope>
    <source>
        <strain evidence="3">SpSt-34</strain>
        <strain evidence="4">SpSt-69</strain>
    </source>
</reference>
<dbReference type="PANTHER" id="PTHR42897:SF2">
    <property type="entry name" value="PYRUVATE SYNTHASE SUBUNIT PORB"/>
    <property type="match status" value="1"/>
</dbReference>
<comment type="caution">
    <text evidence="3">The sequence shown here is derived from an EMBL/GenBank/DDBJ whole genome shotgun (WGS) entry which is preliminary data.</text>
</comment>
<dbReference type="CDD" id="cd03376">
    <property type="entry name" value="TPP_PFOR_porB_like"/>
    <property type="match status" value="1"/>
</dbReference>
<dbReference type="GO" id="GO:0030976">
    <property type="term" value="F:thiamine pyrophosphate binding"/>
    <property type="evidence" value="ECO:0007669"/>
    <property type="project" value="InterPro"/>
</dbReference>
<evidence type="ECO:0000313" key="3">
    <source>
        <dbReference type="EMBL" id="HEN27603.1"/>
    </source>
</evidence>
<dbReference type="Pfam" id="PF02775">
    <property type="entry name" value="TPP_enzyme_C"/>
    <property type="match status" value="1"/>
</dbReference>
<name>A0A7C2K4H4_UNCW3</name>
<sequence>MKNWNIPQEELLYSGHAACQGCGGALAMRLALKALGENSVATIPACCWTIISGDVLYHALKIPVFHTAFETAAISATGLKAGLTMRGFKDTTVFAWAGDGGTFDIGIQAISGAAERNEDIIYFVYDNEAYMNTGIQRSSATPWGAWTTTTPVKHPEDKPKKNIDEILAAHKIPYLATVNVAYPEDFIRKVKKAKEIKGFRFIHIFAPCPPGWKMPSDISIQIARLATQTGVFPLYEIENGKNYTINYLPPKKLPVVEYLKLQGRFKHLNESQVEYIQQMVDENLETLLKKHELTHGTLENIPRPEFYK</sequence>
<dbReference type="EMBL" id="DTDJ01000031">
    <property type="protein sequence ID" value="HGL17585.1"/>
    <property type="molecule type" value="Genomic_DNA"/>
</dbReference>
<dbReference type="InterPro" id="IPR051479">
    <property type="entry name" value="PorB-like"/>
</dbReference>
<evidence type="ECO:0000313" key="4">
    <source>
        <dbReference type="EMBL" id="HGL17585.1"/>
    </source>
</evidence>
<keyword evidence="1" id="KW-0560">Oxidoreductase</keyword>
<organism evidence="3">
    <name type="scientific">candidate division WOR-3 bacterium</name>
    <dbReference type="NCBI Taxonomy" id="2052148"/>
    <lineage>
        <taxon>Bacteria</taxon>
        <taxon>Bacteria division WOR-3</taxon>
    </lineage>
</organism>
<evidence type="ECO:0000256" key="1">
    <source>
        <dbReference type="ARBA" id="ARBA00023002"/>
    </source>
</evidence>
<dbReference type="EMBL" id="DSOL01000081">
    <property type="protein sequence ID" value="HEN27603.1"/>
    <property type="molecule type" value="Genomic_DNA"/>
</dbReference>
<dbReference type="Gene3D" id="3.40.50.970">
    <property type="match status" value="2"/>
</dbReference>
<evidence type="ECO:0000259" key="2">
    <source>
        <dbReference type="Pfam" id="PF02775"/>
    </source>
</evidence>
<dbReference type="InterPro" id="IPR011766">
    <property type="entry name" value="TPP_enzyme_TPP-bd"/>
</dbReference>
<gene>
    <name evidence="3" type="ORF">ENQ77_02870</name>
    <name evidence="4" type="ORF">ENU66_04575</name>
</gene>
<dbReference type="NCBIfam" id="NF008818">
    <property type="entry name" value="PRK11864.1"/>
    <property type="match status" value="1"/>
</dbReference>
<protein>
    <submittedName>
        <fullName evidence="3">3-methyl-2-oxobutanoate dehydrogenase subunit beta</fullName>
    </submittedName>
</protein>